<feature type="domain" description="Methyl-accepting transducer" evidence="5">
    <location>
        <begin position="253"/>
        <end position="489"/>
    </location>
</feature>
<dbReference type="Proteomes" id="UP000030661">
    <property type="component" value="Unassembled WGS sequence"/>
</dbReference>
<feature type="transmembrane region" description="Helical" evidence="4">
    <location>
        <begin position="39"/>
        <end position="60"/>
    </location>
</feature>
<keyword evidence="4" id="KW-0472">Membrane</keyword>
<dbReference type="CDD" id="cd11386">
    <property type="entry name" value="MCP_signal"/>
    <property type="match status" value="1"/>
</dbReference>
<evidence type="ECO:0000256" key="1">
    <source>
        <dbReference type="ARBA" id="ARBA00023224"/>
    </source>
</evidence>
<accession>A0A081BTP7</accession>
<evidence type="ECO:0000313" key="7">
    <source>
        <dbReference type="Proteomes" id="UP000030661"/>
    </source>
</evidence>
<keyword evidence="7" id="KW-1185">Reference proteome</keyword>
<dbReference type="STRING" id="1499967.U27_02659"/>
<dbReference type="PANTHER" id="PTHR32089">
    <property type="entry name" value="METHYL-ACCEPTING CHEMOTAXIS PROTEIN MCPB"/>
    <property type="match status" value="1"/>
</dbReference>
<dbReference type="InterPro" id="IPR004089">
    <property type="entry name" value="MCPsignal_dom"/>
</dbReference>
<dbReference type="SMART" id="SM00283">
    <property type="entry name" value="MA"/>
    <property type="match status" value="1"/>
</dbReference>
<protein>
    <submittedName>
        <fullName evidence="6">Methyl-accepting protein RppA</fullName>
    </submittedName>
</protein>
<proteinExistence type="inferred from homology"/>
<dbReference type="SUPFAM" id="SSF53822">
    <property type="entry name" value="Periplasmic binding protein-like I"/>
    <property type="match status" value="1"/>
</dbReference>
<evidence type="ECO:0000256" key="3">
    <source>
        <dbReference type="PROSITE-ProRule" id="PRU00284"/>
    </source>
</evidence>
<keyword evidence="1 3" id="KW-0807">Transducer</keyword>
<dbReference type="PROSITE" id="PS50111">
    <property type="entry name" value="CHEMOTAXIS_TRANSDUC_2"/>
    <property type="match status" value="1"/>
</dbReference>
<dbReference type="Gene3D" id="1.10.287.950">
    <property type="entry name" value="Methyl-accepting chemotaxis protein"/>
    <property type="match status" value="1"/>
</dbReference>
<dbReference type="InterPro" id="IPR004090">
    <property type="entry name" value="Chemotax_Me-accpt_rcpt"/>
</dbReference>
<keyword evidence="4" id="KW-0812">Transmembrane</keyword>
<dbReference type="HOGENOM" id="CLU_320483_0_0_0"/>
<organism evidence="6">
    <name type="scientific">Vecturithrix granuli</name>
    <dbReference type="NCBI Taxonomy" id="1499967"/>
    <lineage>
        <taxon>Bacteria</taxon>
        <taxon>Candidatus Moduliflexota</taxon>
        <taxon>Candidatus Vecturitrichia</taxon>
        <taxon>Candidatus Vecturitrichales</taxon>
        <taxon>Candidatus Vecturitrichaceae</taxon>
        <taxon>Candidatus Vecturithrix</taxon>
    </lineage>
</organism>
<evidence type="ECO:0000256" key="2">
    <source>
        <dbReference type="ARBA" id="ARBA00029447"/>
    </source>
</evidence>
<dbReference type="GO" id="GO:0016020">
    <property type="term" value="C:membrane"/>
    <property type="evidence" value="ECO:0007669"/>
    <property type="project" value="InterPro"/>
</dbReference>
<comment type="similarity">
    <text evidence="2">Belongs to the methyl-accepting chemotaxis (MCP) protein family.</text>
</comment>
<dbReference type="Pfam" id="PF00015">
    <property type="entry name" value="MCPsignal"/>
    <property type="match status" value="1"/>
</dbReference>
<dbReference type="eggNOG" id="COG0840">
    <property type="taxonomic scope" value="Bacteria"/>
</dbReference>
<sequence length="874" mass="96665">MRKFTIGWSIFWINIISGTVSALGIFGGIKLFHIATFTLAHLFAALLFFTGVTSIAHTLFNVLGIRPSLRRLLWMADLQRPEPTAYTRPHLHTRELHELANLLESNKSYVREVTSAGIQILEQGGVQTISPKSATDPLGIMLQRYIQVINIFEDTLQQVIHGNLRILFPREEELKVIQSLRMMVLEIRRVIKDVRCEVGHIVGVSSQVAAMAQQGSRNADLEDQAIEHIAHSIHAVAENLRKVMENISFQIRSLDDTFTAIEGMLASIDDVSHTVHQLSSASQEMANSVEEIHTFTQEIEHHAQSAAEISGNVSEQAKEGLHAVAVVIEGIQTIKSTVQDAAATIQRLGKESGRIGEVLEVINDVAEQTNLLALNATIIAAQAGEQGRGFSVVAEEIKGLAERTRSSTKEIAEIIASVQNEVKAGMKAMEICLLAVDEGVELANQSGDVLKTIVRGIQASRKMIATMASATITQTENSQQLKVVVEEMNKQLLDLHTTINKQGEENSHMADLTRSLRQITQQIEQSAVVQSQETDAIVQAIEHIQPLVAGSSKMTHLLAQSSFELGKFESHLVESLGQIFISPQLLPPDFDPQRPTVAFLRQGTFAFYDLLSQGVTEALASENMQVLSLSSQNDIIRQAENVNWLLRQPWLKAIIIGGVDDLTTSRLLLRVRERHIPLVVVDTRITNAAISVISDNERGGEYAAEGLGVCVPPGSPVLVCGSRHLNSLNERITGFLRKAEAYQWNVMEIFVSVYDRAMAKTNILDGLRIVSNVRGMFLSNESMMLAYLELVKEGRIDPRSLYVVGFDMTPEIAEAILEEHLLFSIVQAPLEIGSAAVREILFLLEHPEQENEEPRVKLIPVMKMGKQEILAMQE</sequence>
<gene>
    <name evidence="6" type="ORF">U27_02659</name>
</gene>
<reference evidence="6" key="1">
    <citation type="journal article" date="2015" name="PeerJ">
        <title>First genomic representation of candidate bacterial phylum KSB3 points to enhanced environmental sensing as a trigger of wastewater bulking.</title>
        <authorList>
            <person name="Sekiguchi Y."/>
            <person name="Ohashi A."/>
            <person name="Parks D.H."/>
            <person name="Yamauchi T."/>
            <person name="Tyson G.W."/>
            <person name="Hugenholtz P."/>
        </authorList>
    </citation>
    <scope>NUCLEOTIDE SEQUENCE [LARGE SCALE GENOMIC DNA]</scope>
</reference>
<dbReference type="AlphaFoldDB" id="A0A081BTP7"/>
<name>A0A081BTP7_VECG1</name>
<evidence type="ECO:0000259" key="5">
    <source>
        <dbReference type="PROSITE" id="PS50111"/>
    </source>
</evidence>
<dbReference type="EMBL" id="DF820464">
    <property type="protein sequence ID" value="GAK55702.1"/>
    <property type="molecule type" value="Genomic_DNA"/>
</dbReference>
<dbReference type="PANTHER" id="PTHR32089:SF112">
    <property type="entry name" value="LYSOZYME-LIKE PROTEIN-RELATED"/>
    <property type="match status" value="1"/>
</dbReference>
<evidence type="ECO:0000313" key="6">
    <source>
        <dbReference type="EMBL" id="GAK55702.1"/>
    </source>
</evidence>
<evidence type="ECO:0000256" key="4">
    <source>
        <dbReference type="SAM" id="Phobius"/>
    </source>
</evidence>
<dbReference type="InterPro" id="IPR028082">
    <property type="entry name" value="Peripla_BP_I"/>
</dbReference>
<dbReference type="GO" id="GO:0006935">
    <property type="term" value="P:chemotaxis"/>
    <property type="evidence" value="ECO:0007669"/>
    <property type="project" value="InterPro"/>
</dbReference>
<dbReference type="Pfam" id="PF13407">
    <property type="entry name" value="Peripla_BP_4"/>
    <property type="match status" value="1"/>
</dbReference>
<dbReference type="InterPro" id="IPR025997">
    <property type="entry name" value="SBP_2_dom"/>
</dbReference>
<feature type="transmembrane region" description="Helical" evidence="4">
    <location>
        <begin position="6"/>
        <end position="27"/>
    </location>
</feature>
<dbReference type="Gene3D" id="3.40.50.2300">
    <property type="match status" value="2"/>
</dbReference>
<dbReference type="PRINTS" id="PR00260">
    <property type="entry name" value="CHEMTRNSDUCR"/>
</dbReference>
<dbReference type="GO" id="GO:0004888">
    <property type="term" value="F:transmembrane signaling receptor activity"/>
    <property type="evidence" value="ECO:0007669"/>
    <property type="project" value="InterPro"/>
</dbReference>
<dbReference type="SUPFAM" id="SSF58104">
    <property type="entry name" value="Methyl-accepting chemotaxis protein (MCP) signaling domain"/>
    <property type="match status" value="1"/>
</dbReference>
<keyword evidence="4" id="KW-1133">Transmembrane helix</keyword>
<dbReference type="GO" id="GO:0007165">
    <property type="term" value="P:signal transduction"/>
    <property type="evidence" value="ECO:0007669"/>
    <property type="project" value="UniProtKB-KW"/>
</dbReference>